<feature type="binding site" evidence="11">
    <location>
        <position position="151"/>
    </location>
    <ligand>
        <name>S-adenosyl-L-methionine</name>
        <dbReference type="ChEBI" id="CHEBI:59789"/>
    </ligand>
</feature>
<evidence type="ECO:0000256" key="3">
    <source>
        <dbReference type="ARBA" id="ARBA00022603"/>
    </source>
</evidence>
<keyword evidence="8" id="KW-0805">Transcription regulation</keyword>
<dbReference type="GO" id="GO:0005759">
    <property type="term" value="C:mitochondrial matrix"/>
    <property type="evidence" value="ECO:0007669"/>
    <property type="project" value="TreeGrafter"/>
</dbReference>
<dbReference type="OrthoDB" id="9895503at2759"/>
<dbReference type="InterPro" id="IPR029063">
    <property type="entry name" value="SAM-dependent_MTases_sf"/>
</dbReference>
<dbReference type="GO" id="GO:0006391">
    <property type="term" value="P:transcription initiation at mitochondrial promoter"/>
    <property type="evidence" value="ECO:0007669"/>
    <property type="project" value="TreeGrafter"/>
</dbReference>
<dbReference type="PROSITE" id="PS51689">
    <property type="entry name" value="SAM_RNA_A_N6_MT"/>
    <property type="match status" value="1"/>
</dbReference>
<gene>
    <name evidence="14" type="primary">LOC113519706</name>
</gene>
<dbReference type="RefSeq" id="XP_026760681.2">
    <property type="nucleotide sequence ID" value="XM_026904880.3"/>
</dbReference>
<dbReference type="Proteomes" id="UP001652740">
    <property type="component" value="Unplaced"/>
</dbReference>
<dbReference type="PANTHER" id="PTHR11727">
    <property type="entry name" value="DIMETHYLADENOSINE TRANSFERASE"/>
    <property type="match status" value="1"/>
</dbReference>
<organism evidence="13 14">
    <name type="scientific">Galleria mellonella</name>
    <name type="common">Greater wax moth</name>
    <dbReference type="NCBI Taxonomy" id="7137"/>
    <lineage>
        <taxon>Eukaryota</taxon>
        <taxon>Metazoa</taxon>
        <taxon>Ecdysozoa</taxon>
        <taxon>Arthropoda</taxon>
        <taxon>Hexapoda</taxon>
        <taxon>Insecta</taxon>
        <taxon>Pterygota</taxon>
        <taxon>Neoptera</taxon>
        <taxon>Endopterygota</taxon>
        <taxon>Lepidoptera</taxon>
        <taxon>Glossata</taxon>
        <taxon>Ditrysia</taxon>
        <taxon>Pyraloidea</taxon>
        <taxon>Pyralidae</taxon>
        <taxon>Galleriinae</taxon>
        <taxon>Galleria</taxon>
    </lineage>
</organism>
<dbReference type="GO" id="GO:0034246">
    <property type="term" value="F:mitochondrial transcription factor activity"/>
    <property type="evidence" value="ECO:0007669"/>
    <property type="project" value="TreeGrafter"/>
</dbReference>
<evidence type="ECO:0000256" key="6">
    <source>
        <dbReference type="ARBA" id="ARBA00022884"/>
    </source>
</evidence>
<evidence type="ECO:0000313" key="14">
    <source>
        <dbReference type="RefSeq" id="XP_026760681.2"/>
    </source>
</evidence>
<dbReference type="FunCoup" id="A0A6J1WWF4">
    <property type="interactions" value="347"/>
</dbReference>
<feature type="binding site" evidence="11">
    <location>
        <position position="125"/>
    </location>
    <ligand>
        <name>S-adenosyl-L-methionine</name>
        <dbReference type="ChEBI" id="CHEBI:59789"/>
    </ligand>
</feature>
<dbReference type="CTD" id="41228"/>
<evidence type="ECO:0000256" key="1">
    <source>
        <dbReference type="ARBA" id="ARBA00004173"/>
    </source>
</evidence>
<evidence type="ECO:0000313" key="13">
    <source>
        <dbReference type="Proteomes" id="UP001652740"/>
    </source>
</evidence>
<evidence type="ECO:0000256" key="4">
    <source>
        <dbReference type="ARBA" id="ARBA00022679"/>
    </source>
</evidence>
<feature type="binding site" evidence="11">
    <location>
        <position position="76"/>
    </location>
    <ligand>
        <name>S-adenosyl-L-methionine</name>
        <dbReference type="ChEBI" id="CHEBI:59789"/>
    </ligand>
</feature>
<keyword evidence="9" id="KW-0496">Mitochondrion</keyword>
<keyword evidence="3 11" id="KW-0489">Methyltransferase</keyword>
<dbReference type="Pfam" id="PF00398">
    <property type="entry name" value="RrnaAD"/>
    <property type="match status" value="1"/>
</dbReference>
<accession>A0A6J1WWF4</accession>
<dbReference type="SUPFAM" id="SSF53335">
    <property type="entry name" value="S-adenosyl-L-methionine-dependent methyltransferases"/>
    <property type="match status" value="1"/>
</dbReference>
<name>A0A6J1WWF4_GALME</name>
<keyword evidence="4 11" id="KW-0808">Transferase</keyword>
<keyword evidence="13" id="KW-1185">Reference proteome</keyword>
<keyword evidence="10" id="KW-0804">Transcription</keyword>
<evidence type="ECO:0000256" key="12">
    <source>
        <dbReference type="RuleBase" id="RU362106"/>
    </source>
</evidence>
<feature type="binding site" evidence="11">
    <location>
        <position position="191"/>
    </location>
    <ligand>
        <name>S-adenosyl-L-methionine</name>
        <dbReference type="ChEBI" id="CHEBI:59789"/>
    </ligand>
</feature>
<dbReference type="InterPro" id="IPR001737">
    <property type="entry name" value="KsgA/Erm"/>
</dbReference>
<sequence>MFARKAQKLIVIMKSDPQKYTFRFKHKLDNLNKKSEPAAANDVINYLDNFPEYKDLKEQLPKGLLKKYKTPESMYLINKKTAKIIAATLNKHIDESSPVVEVNPGLGYLTKELLNSQINHIYMFESLNHFSSHINQLQMQHPGRLKYKIADFFGMWKLAFKDKMDQGTRIKDLLGDLATDNNDRVVKIVGSMPGLSFVRHLINNIIFHNTTNQLGRPDLFITMPGYHYEFLTDSQIQLKKHKSTPALFQLLFDFKVLNTVPKAHFLPWTFPATSKRMTLMDEHCMYLVNITQKKKLPCPPEYLPLLWYFFKPHMFSKSTKVIPMLEQWIPGCGIWLISGQDPPDINKEIAPGKEDAELPHMTIFTEFGDLSLSQKITIFKKFVSWPEFEQCQFRLTMENNLPKFIIPIEDEDKDNIGTHIDEIENSDSETET</sequence>
<dbReference type="GO" id="GO:0000179">
    <property type="term" value="F:rRNA (adenine-N6,N6-)-dimethyltransferase activity"/>
    <property type="evidence" value="ECO:0007669"/>
    <property type="project" value="UniProtKB-UniRule"/>
</dbReference>
<dbReference type="AlphaFoldDB" id="A0A6J1WWF4"/>
<comment type="subcellular location">
    <subcellularLocation>
        <location evidence="1">Mitochondrion</location>
    </subcellularLocation>
</comment>
<dbReference type="Gene3D" id="3.40.50.150">
    <property type="entry name" value="Vaccinia Virus protein VP39"/>
    <property type="match status" value="1"/>
</dbReference>
<comment type="caution">
    <text evidence="11">Lacks conserved residue(s) required for the propagation of feature annotation.</text>
</comment>
<evidence type="ECO:0000256" key="7">
    <source>
        <dbReference type="ARBA" id="ARBA00022946"/>
    </source>
</evidence>
<dbReference type="GO" id="GO:0003723">
    <property type="term" value="F:RNA binding"/>
    <property type="evidence" value="ECO:0007669"/>
    <property type="project" value="UniProtKB-UniRule"/>
</dbReference>
<evidence type="ECO:0000256" key="8">
    <source>
        <dbReference type="ARBA" id="ARBA00023015"/>
    </source>
</evidence>
<keyword evidence="5 11" id="KW-0949">S-adenosyl-L-methionine</keyword>
<dbReference type="InParanoid" id="A0A6J1WWF4"/>
<reference evidence="14" key="1">
    <citation type="submission" date="2025-08" db="UniProtKB">
        <authorList>
            <consortium name="RefSeq"/>
        </authorList>
    </citation>
    <scope>IDENTIFICATION</scope>
    <source>
        <tissue evidence="14">Whole larvae</tissue>
    </source>
</reference>
<comment type="similarity">
    <text evidence="11 12">Belongs to the class I-like SAM-binding methyltransferase superfamily. rRNA adenine N(6)-methyltransferase family.</text>
</comment>
<keyword evidence="2 12" id="KW-0698">rRNA processing</keyword>
<evidence type="ECO:0000256" key="2">
    <source>
        <dbReference type="ARBA" id="ARBA00022552"/>
    </source>
</evidence>
<dbReference type="PANTHER" id="PTHR11727:SF13">
    <property type="entry name" value="DIMETHYLADENOSINE TRANSFERASE 2, MITOCHONDRIAL"/>
    <property type="match status" value="1"/>
</dbReference>
<keyword evidence="7" id="KW-0809">Transit peptide</keyword>
<dbReference type="GeneID" id="113519706"/>
<evidence type="ECO:0000256" key="9">
    <source>
        <dbReference type="ARBA" id="ARBA00023128"/>
    </source>
</evidence>
<protein>
    <recommendedName>
        <fullName evidence="12">rRNA adenine N(6)-methyltransferase</fullName>
        <ecNumber evidence="12">2.1.1.-</ecNumber>
    </recommendedName>
</protein>
<evidence type="ECO:0000256" key="5">
    <source>
        <dbReference type="ARBA" id="ARBA00022691"/>
    </source>
</evidence>
<dbReference type="KEGG" id="gmw:113519706"/>
<dbReference type="PIRSF" id="PIRSF027833">
    <property type="entry name" value="MtTFB2"/>
    <property type="match status" value="1"/>
</dbReference>
<evidence type="ECO:0000256" key="10">
    <source>
        <dbReference type="ARBA" id="ARBA00023163"/>
    </source>
</evidence>
<proteinExistence type="inferred from homology"/>
<dbReference type="EC" id="2.1.1.-" evidence="12"/>
<evidence type="ECO:0000256" key="11">
    <source>
        <dbReference type="PROSITE-ProRule" id="PRU01026"/>
    </source>
</evidence>
<keyword evidence="6 11" id="KW-0694">RNA-binding</keyword>